<dbReference type="PROSITE" id="PS00649">
    <property type="entry name" value="G_PROTEIN_RECEP_F2_1"/>
    <property type="match status" value="1"/>
</dbReference>
<keyword evidence="10" id="KW-0675">Receptor</keyword>
<feature type="domain" description="G-protein coupled receptors family 2 profile 1" evidence="9">
    <location>
        <begin position="1"/>
        <end position="79"/>
    </location>
</feature>
<dbReference type="InterPro" id="IPR013604">
    <property type="entry name" value="7TM_chemorcpt"/>
</dbReference>
<dbReference type="GO" id="GO:0005886">
    <property type="term" value="C:plasma membrane"/>
    <property type="evidence" value="ECO:0007669"/>
    <property type="project" value="UniProtKB-SubCell"/>
</dbReference>
<reference evidence="10 11" key="1">
    <citation type="submission" date="2015-07" db="EMBL/GenBank/DDBJ databases">
        <title>The genome of Eufriesea mexicana.</title>
        <authorList>
            <person name="Pan H."/>
            <person name="Kapheim K."/>
        </authorList>
    </citation>
    <scope>NUCLEOTIDE SEQUENCE [LARGE SCALE GENOMIC DNA]</scope>
    <source>
        <strain evidence="10">0111107269</strain>
        <tissue evidence="10">Whole body</tissue>
    </source>
</reference>
<gene>
    <name evidence="10" type="ORF">WN48_00730</name>
</gene>
<evidence type="ECO:0000256" key="3">
    <source>
        <dbReference type="ARBA" id="ARBA00022475"/>
    </source>
</evidence>
<keyword evidence="5 8" id="KW-1133">Transmembrane helix</keyword>
<evidence type="ECO:0000313" key="10">
    <source>
        <dbReference type="EMBL" id="OAD52571.1"/>
    </source>
</evidence>
<evidence type="ECO:0000256" key="6">
    <source>
        <dbReference type="ARBA" id="ARBA00023136"/>
    </source>
</evidence>
<dbReference type="InterPro" id="IPR017983">
    <property type="entry name" value="GPCR_2_secretin-like_CS"/>
</dbReference>
<dbReference type="PANTHER" id="PTHR45620:SF1">
    <property type="entry name" value="G-PROTEIN COUPLED RECEPTORS FAMILY 2 PROFILE 2 DOMAIN-CONTAINING PROTEIN"/>
    <property type="match status" value="1"/>
</dbReference>
<dbReference type="GO" id="GO:0050909">
    <property type="term" value="P:sensory perception of taste"/>
    <property type="evidence" value="ECO:0007669"/>
    <property type="project" value="InterPro"/>
</dbReference>
<dbReference type="InterPro" id="IPR000832">
    <property type="entry name" value="GPCR_2_secretin-like"/>
</dbReference>
<dbReference type="OrthoDB" id="6366728at2759"/>
<dbReference type="GO" id="GO:0007188">
    <property type="term" value="P:adenylate cyclase-modulating G protein-coupled receptor signaling pathway"/>
    <property type="evidence" value="ECO:0007669"/>
    <property type="project" value="TreeGrafter"/>
</dbReference>
<dbReference type="GO" id="GO:0008528">
    <property type="term" value="F:G protein-coupled peptide receptor activity"/>
    <property type="evidence" value="ECO:0007669"/>
    <property type="project" value="TreeGrafter"/>
</dbReference>
<dbReference type="Gene3D" id="4.10.1240.10">
    <property type="entry name" value="GPCR, family 2, extracellular hormone receptor domain"/>
    <property type="match status" value="1"/>
</dbReference>
<feature type="transmembrane region" description="Helical" evidence="8">
    <location>
        <begin position="210"/>
        <end position="235"/>
    </location>
</feature>
<feature type="transmembrane region" description="Helical" evidence="8">
    <location>
        <begin position="624"/>
        <end position="648"/>
    </location>
</feature>
<dbReference type="Gene3D" id="1.20.1070.10">
    <property type="entry name" value="Rhodopsin 7-helix transmembrane proteins"/>
    <property type="match status" value="2"/>
</dbReference>
<dbReference type="SUPFAM" id="SSF111418">
    <property type="entry name" value="Hormone receptor domain"/>
    <property type="match status" value="1"/>
</dbReference>
<keyword evidence="6 8" id="KW-0472">Membrane</keyword>
<feature type="transmembrane region" description="Helical" evidence="8">
    <location>
        <begin position="431"/>
        <end position="449"/>
    </location>
</feature>
<dbReference type="Proteomes" id="UP000250275">
    <property type="component" value="Unassembled WGS sequence"/>
</dbReference>
<proteinExistence type="inferred from homology"/>
<dbReference type="GO" id="GO:0017046">
    <property type="term" value="F:peptide hormone binding"/>
    <property type="evidence" value="ECO:0007669"/>
    <property type="project" value="TreeGrafter"/>
</dbReference>
<evidence type="ECO:0000256" key="5">
    <source>
        <dbReference type="ARBA" id="ARBA00022989"/>
    </source>
</evidence>
<comment type="subcellular location">
    <subcellularLocation>
        <location evidence="1">Cell membrane</location>
        <topology evidence="1">Multi-pass membrane protein</topology>
    </subcellularLocation>
</comment>
<dbReference type="Pfam" id="PF08395">
    <property type="entry name" value="7tm_7"/>
    <property type="match status" value="1"/>
</dbReference>
<evidence type="ECO:0000256" key="4">
    <source>
        <dbReference type="ARBA" id="ARBA00022692"/>
    </source>
</evidence>
<sequence>HCPPHFDGLLCWPYTKASTTAILPCPPDLTYQANSTTDTLESGDRIIALATKVCLANGQWYTNSEDIPFSNYSLCELSDELTARYLMETIVEFEIGMTHSRDYGNFQSFLLAKWLPIVRIVSQIGYSTSFTMLVIAMIIFSLLRKLRNPRNRLHMHLFASFIMRAFMALIRDWIFVDGLPVFVVVPWVIIRATIEDTLCWTTHDNPFVFLLIRIPIMISILFNFLLFLNIVRVLFIKFKTSVHLQRKKMQYSWLEHRFKLTNEHLHAFLFDGGKTKAKKSNEEIIFRPSYNFPSKFQSDIWLSDPVCAIREPPLIHTASSEQGSRKNSSQVAEKVRSFHRIRCRGVRVHPVPFRVAMHEPKSMKEAMRPLILMNSLFGMSVIFDNRKKSVHLIEYLHTIIFLVVYNVVIILSEPIFSEYYIISLYKLCDDTYRYSSLINILIINGLIIATRAQTKNLRTAIALVESCDRKIEEIGLPRSYKTMMKYQIRGILLGATTILVFCMTVYIWRFKKSTPFSVKLYLNFIGHLPVVITWLCNFSFCFWIRYFRMKFQQLNEVLRSMVMATPDSPQHQRVLKMKYDFQNNGFRSSKSNRVYENKENTTVMRSVKKMHLEMIKIVRIVNNIYGVQILLLMISSVISITILFYLLYRITWMELTVDSYLQEVIPLTCWIFFYIMLILYINHVCAKTIIEAASIGDTICELYEPSTSTEFRAEIQDFTLQLIQNPLLFTACGFFNLDHAFIQGIVGTITTYLIIIIQVGDMTTS</sequence>
<evidence type="ECO:0000256" key="1">
    <source>
        <dbReference type="ARBA" id="ARBA00004651"/>
    </source>
</evidence>
<feature type="transmembrane region" description="Helical" evidence="8">
    <location>
        <begin position="660"/>
        <end position="681"/>
    </location>
</feature>
<evidence type="ECO:0000313" key="11">
    <source>
        <dbReference type="Proteomes" id="UP000250275"/>
    </source>
</evidence>
<dbReference type="PANTHER" id="PTHR45620">
    <property type="entry name" value="PDF RECEPTOR-LIKE PROTEIN-RELATED"/>
    <property type="match status" value="1"/>
</dbReference>
<dbReference type="PRINTS" id="PR00249">
    <property type="entry name" value="GPCRSECRETIN"/>
</dbReference>
<accession>A0A310S8G4</accession>
<dbReference type="SMART" id="SM00008">
    <property type="entry name" value="HormR"/>
    <property type="match status" value="1"/>
</dbReference>
<evidence type="ECO:0000256" key="8">
    <source>
        <dbReference type="SAM" id="Phobius"/>
    </source>
</evidence>
<dbReference type="Pfam" id="PF02793">
    <property type="entry name" value="HRM"/>
    <property type="match status" value="1"/>
</dbReference>
<keyword evidence="4 8" id="KW-0812">Transmembrane</keyword>
<keyword evidence="7" id="KW-0325">Glycoprotein</keyword>
<organism evidence="10 11">
    <name type="scientific">Eufriesea mexicana</name>
    <dbReference type="NCBI Taxonomy" id="516756"/>
    <lineage>
        <taxon>Eukaryota</taxon>
        <taxon>Metazoa</taxon>
        <taxon>Ecdysozoa</taxon>
        <taxon>Arthropoda</taxon>
        <taxon>Hexapoda</taxon>
        <taxon>Insecta</taxon>
        <taxon>Pterygota</taxon>
        <taxon>Neoptera</taxon>
        <taxon>Endopterygota</taxon>
        <taxon>Hymenoptera</taxon>
        <taxon>Apocrita</taxon>
        <taxon>Aculeata</taxon>
        <taxon>Apoidea</taxon>
        <taxon>Anthophila</taxon>
        <taxon>Apidae</taxon>
        <taxon>Eufriesea</taxon>
    </lineage>
</organism>
<keyword evidence="3" id="KW-1003">Cell membrane</keyword>
<feature type="transmembrane region" description="Helical" evidence="8">
    <location>
        <begin position="488"/>
        <end position="508"/>
    </location>
</feature>
<dbReference type="InterPro" id="IPR036445">
    <property type="entry name" value="GPCR_2_extracell_dom_sf"/>
</dbReference>
<feature type="transmembrane region" description="Helical" evidence="8">
    <location>
        <begin position="520"/>
        <end position="544"/>
    </location>
</feature>
<evidence type="ECO:0000256" key="7">
    <source>
        <dbReference type="ARBA" id="ARBA00023180"/>
    </source>
</evidence>
<feature type="transmembrane region" description="Helical" evidence="8">
    <location>
        <begin position="124"/>
        <end position="144"/>
    </location>
</feature>
<feature type="transmembrane region" description="Helical" evidence="8">
    <location>
        <begin position="392"/>
        <end position="411"/>
    </location>
</feature>
<protein>
    <submittedName>
        <fullName evidence="10">Vasoactive intestinal polypeptide receptor 1</fullName>
    </submittedName>
</protein>
<dbReference type="EMBL" id="KQ770827">
    <property type="protein sequence ID" value="OAD52571.1"/>
    <property type="molecule type" value="Genomic_DNA"/>
</dbReference>
<evidence type="ECO:0000256" key="2">
    <source>
        <dbReference type="ARBA" id="ARBA00005314"/>
    </source>
</evidence>
<dbReference type="PROSITE" id="PS50227">
    <property type="entry name" value="G_PROTEIN_RECEP_F2_3"/>
    <property type="match status" value="1"/>
</dbReference>
<feature type="non-terminal residue" evidence="10">
    <location>
        <position position="1"/>
    </location>
</feature>
<comment type="similarity">
    <text evidence="2">Belongs to the G-protein coupled receptor 2 family.</text>
</comment>
<evidence type="ECO:0000259" key="9">
    <source>
        <dbReference type="PROSITE" id="PS50227"/>
    </source>
</evidence>
<dbReference type="AlphaFoldDB" id="A0A310S8G4"/>
<keyword evidence="11" id="KW-1185">Reference proteome</keyword>
<dbReference type="InterPro" id="IPR050332">
    <property type="entry name" value="GPCR_2"/>
</dbReference>
<feature type="non-terminal residue" evidence="10">
    <location>
        <position position="765"/>
    </location>
</feature>
<dbReference type="InterPro" id="IPR001879">
    <property type="entry name" value="GPCR_2_extracellular_dom"/>
</dbReference>
<name>A0A310S8G4_9HYME</name>
<dbReference type="Pfam" id="PF00002">
    <property type="entry name" value="7tm_2"/>
    <property type="match status" value="2"/>
</dbReference>
<feature type="transmembrane region" description="Helical" evidence="8">
    <location>
        <begin position="165"/>
        <end position="190"/>
    </location>
</feature>